<evidence type="ECO:0000256" key="4">
    <source>
        <dbReference type="ARBA" id="ARBA00022692"/>
    </source>
</evidence>
<dbReference type="Pfam" id="PF00067">
    <property type="entry name" value="p450"/>
    <property type="match status" value="1"/>
</dbReference>
<evidence type="ECO:0000256" key="1">
    <source>
        <dbReference type="ARBA" id="ARBA00004370"/>
    </source>
</evidence>
<dbReference type="InterPro" id="IPR001128">
    <property type="entry name" value="Cyt_P450"/>
</dbReference>
<evidence type="ECO:0000256" key="10">
    <source>
        <dbReference type="ARBA" id="ARBA00023136"/>
    </source>
</evidence>
<dbReference type="PRINTS" id="PR00385">
    <property type="entry name" value="P450"/>
</dbReference>
<dbReference type="GO" id="GO:0016705">
    <property type="term" value="F:oxidoreductase activity, acting on paired donors, with incorporation or reduction of molecular oxygen"/>
    <property type="evidence" value="ECO:0007669"/>
    <property type="project" value="InterPro"/>
</dbReference>
<proteinExistence type="inferred from homology"/>
<dbReference type="GO" id="GO:0016020">
    <property type="term" value="C:membrane"/>
    <property type="evidence" value="ECO:0007669"/>
    <property type="project" value="UniProtKB-SubCell"/>
</dbReference>
<dbReference type="PANTHER" id="PTHR24282:SF255">
    <property type="entry name" value="CYTOCHROME P450 72A11-RELATED"/>
    <property type="match status" value="1"/>
</dbReference>
<keyword evidence="8 11" id="KW-0408">Iron</keyword>
<dbReference type="EMBL" id="JBDFQZ010000012">
    <property type="protein sequence ID" value="KAK9674539.1"/>
    <property type="molecule type" value="Genomic_DNA"/>
</dbReference>
<evidence type="ECO:0000313" key="14">
    <source>
        <dbReference type="EMBL" id="KAK9674539.1"/>
    </source>
</evidence>
<dbReference type="GO" id="GO:0004497">
    <property type="term" value="F:monooxygenase activity"/>
    <property type="evidence" value="ECO:0007669"/>
    <property type="project" value="UniProtKB-KW"/>
</dbReference>
<dbReference type="InterPro" id="IPR050665">
    <property type="entry name" value="Cytochrome_P450_Monooxygen"/>
</dbReference>
<protein>
    <recommendedName>
        <fullName evidence="16">Cytochrome P450</fullName>
    </recommendedName>
</protein>
<keyword evidence="6 13" id="KW-1133">Transmembrane helix</keyword>
<keyword evidence="15" id="KW-1185">Reference proteome</keyword>
<feature type="binding site" description="axial binding residue" evidence="11">
    <location>
        <position position="465"/>
    </location>
    <ligand>
        <name>heme</name>
        <dbReference type="ChEBI" id="CHEBI:30413"/>
    </ligand>
    <ligandPart>
        <name>Fe</name>
        <dbReference type="ChEBI" id="CHEBI:18248"/>
    </ligandPart>
</feature>
<gene>
    <name evidence="14" type="ORF">RND81_12G239400</name>
</gene>
<sequence length="519" mass="59242">MEVKHTIISALMIITLVLIWRAMKFLLMKPMKIEKCLRKQGIKGNPYKPILGDIKQLVKITKDSMLKPINFSDDNLPRIVAFVHHTIQTHGKNCFVWVGPAPWLILSDSDKVKEILTNYEDFRKPDTSINKILSVGLFSTEGDTWAKHRKIINPAFRMDKLKNVCHTMYESCSVMINSWEELLQSKGGSTELDVWPFLENLSGDFISRAAFGSSYEQGKRIFDLQAEYVKLALLSLNATNYIPGWRYLPTKNNRRVKEILTEVSETLTRMIESRKAEMEAGASTRDDLLGILLESNMRENECRGSVKERGLTTKEVVEECQLFYLAGSETTSSLLVWTLILLSKHPLWQERARREVLQEFGNDGPPNFDGLSRLKIVTMIINEVLRLYPPAYMLMRKVYNDIQLQELLIPEGTEIVIPLCSIHQDSDLWGDDSKEFNPERFAKGVSEATKGRPIYFPFSDGPRICVGKNFALVEVKLVLSMILQRFSIDLSPTYAHAPYAIMTIKPQHGASLILSKLYS</sequence>
<evidence type="ECO:0000256" key="7">
    <source>
        <dbReference type="ARBA" id="ARBA00023002"/>
    </source>
</evidence>
<comment type="caution">
    <text evidence="14">The sequence shown here is derived from an EMBL/GenBank/DDBJ whole genome shotgun (WGS) entry which is preliminary data.</text>
</comment>
<dbReference type="InterPro" id="IPR017972">
    <property type="entry name" value="Cyt_P450_CS"/>
</dbReference>
<evidence type="ECO:0000313" key="15">
    <source>
        <dbReference type="Proteomes" id="UP001443914"/>
    </source>
</evidence>
<dbReference type="Gene3D" id="1.10.630.10">
    <property type="entry name" value="Cytochrome P450"/>
    <property type="match status" value="1"/>
</dbReference>
<dbReference type="FunFam" id="1.10.630.10:FF:000029">
    <property type="entry name" value="Cytochrome P450 734A1"/>
    <property type="match status" value="1"/>
</dbReference>
<keyword evidence="4 13" id="KW-0812">Transmembrane</keyword>
<comment type="cofactor">
    <cofactor evidence="11">
        <name>heme</name>
        <dbReference type="ChEBI" id="CHEBI:30413"/>
    </cofactor>
</comment>
<evidence type="ECO:0000256" key="2">
    <source>
        <dbReference type="ARBA" id="ARBA00010617"/>
    </source>
</evidence>
<evidence type="ECO:0008006" key="16">
    <source>
        <dbReference type="Google" id="ProtNLM"/>
    </source>
</evidence>
<dbReference type="Proteomes" id="UP001443914">
    <property type="component" value="Unassembled WGS sequence"/>
</dbReference>
<evidence type="ECO:0000256" key="3">
    <source>
        <dbReference type="ARBA" id="ARBA00022617"/>
    </source>
</evidence>
<keyword evidence="10 13" id="KW-0472">Membrane</keyword>
<dbReference type="GO" id="GO:0020037">
    <property type="term" value="F:heme binding"/>
    <property type="evidence" value="ECO:0007669"/>
    <property type="project" value="InterPro"/>
</dbReference>
<evidence type="ECO:0000256" key="11">
    <source>
        <dbReference type="PIRSR" id="PIRSR602401-1"/>
    </source>
</evidence>
<dbReference type="SUPFAM" id="SSF48264">
    <property type="entry name" value="Cytochrome P450"/>
    <property type="match status" value="1"/>
</dbReference>
<evidence type="ECO:0000256" key="6">
    <source>
        <dbReference type="ARBA" id="ARBA00022989"/>
    </source>
</evidence>
<comment type="subcellular location">
    <subcellularLocation>
        <location evidence="1">Membrane</location>
    </subcellularLocation>
</comment>
<dbReference type="PRINTS" id="PR00463">
    <property type="entry name" value="EP450I"/>
</dbReference>
<reference evidence="14" key="1">
    <citation type="submission" date="2024-03" db="EMBL/GenBank/DDBJ databases">
        <title>WGS assembly of Saponaria officinalis var. Norfolk2.</title>
        <authorList>
            <person name="Jenkins J."/>
            <person name="Shu S."/>
            <person name="Grimwood J."/>
            <person name="Barry K."/>
            <person name="Goodstein D."/>
            <person name="Schmutz J."/>
            <person name="Leebens-Mack J."/>
            <person name="Osbourn A."/>
        </authorList>
    </citation>
    <scope>NUCLEOTIDE SEQUENCE [LARGE SCALE GENOMIC DNA]</scope>
    <source>
        <strain evidence="14">JIC</strain>
    </source>
</reference>
<evidence type="ECO:0000256" key="13">
    <source>
        <dbReference type="SAM" id="Phobius"/>
    </source>
</evidence>
<comment type="similarity">
    <text evidence="2 12">Belongs to the cytochrome P450 family.</text>
</comment>
<dbReference type="PANTHER" id="PTHR24282">
    <property type="entry name" value="CYTOCHROME P450 FAMILY MEMBER"/>
    <property type="match status" value="1"/>
</dbReference>
<dbReference type="InterPro" id="IPR036396">
    <property type="entry name" value="Cyt_P450_sf"/>
</dbReference>
<accession>A0AAW1HEL1</accession>
<dbReference type="AlphaFoldDB" id="A0AAW1HEL1"/>
<keyword evidence="3 11" id="KW-0349">Heme</keyword>
<name>A0AAW1HEL1_SAPOF</name>
<keyword evidence="9 12" id="KW-0503">Monooxygenase</keyword>
<feature type="transmembrane region" description="Helical" evidence="13">
    <location>
        <begin position="6"/>
        <end position="23"/>
    </location>
</feature>
<dbReference type="InterPro" id="IPR002401">
    <property type="entry name" value="Cyt_P450_E_grp-I"/>
</dbReference>
<evidence type="ECO:0000256" key="9">
    <source>
        <dbReference type="ARBA" id="ARBA00023033"/>
    </source>
</evidence>
<evidence type="ECO:0000256" key="8">
    <source>
        <dbReference type="ARBA" id="ARBA00023004"/>
    </source>
</evidence>
<dbReference type="GO" id="GO:0005506">
    <property type="term" value="F:iron ion binding"/>
    <property type="evidence" value="ECO:0007669"/>
    <property type="project" value="InterPro"/>
</dbReference>
<organism evidence="14 15">
    <name type="scientific">Saponaria officinalis</name>
    <name type="common">Common soapwort</name>
    <name type="synonym">Lychnis saponaria</name>
    <dbReference type="NCBI Taxonomy" id="3572"/>
    <lineage>
        <taxon>Eukaryota</taxon>
        <taxon>Viridiplantae</taxon>
        <taxon>Streptophyta</taxon>
        <taxon>Embryophyta</taxon>
        <taxon>Tracheophyta</taxon>
        <taxon>Spermatophyta</taxon>
        <taxon>Magnoliopsida</taxon>
        <taxon>eudicotyledons</taxon>
        <taxon>Gunneridae</taxon>
        <taxon>Pentapetalae</taxon>
        <taxon>Caryophyllales</taxon>
        <taxon>Caryophyllaceae</taxon>
        <taxon>Caryophylleae</taxon>
        <taxon>Saponaria</taxon>
    </lineage>
</organism>
<evidence type="ECO:0000256" key="5">
    <source>
        <dbReference type="ARBA" id="ARBA00022723"/>
    </source>
</evidence>
<keyword evidence="7 12" id="KW-0560">Oxidoreductase</keyword>
<evidence type="ECO:0000256" key="12">
    <source>
        <dbReference type="RuleBase" id="RU000461"/>
    </source>
</evidence>
<dbReference type="PROSITE" id="PS00086">
    <property type="entry name" value="CYTOCHROME_P450"/>
    <property type="match status" value="1"/>
</dbReference>
<keyword evidence="5 11" id="KW-0479">Metal-binding</keyword>